<keyword evidence="3" id="KW-0808">Transferase</keyword>
<evidence type="ECO:0000313" key="9">
    <source>
        <dbReference type="EMBL" id="SIT34670.1"/>
    </source>
</evidence>
<sequence>MNFLFADVPIGKKYKLPFPVLLWFFLALLAVILELSRNSFNNYIIFKYVFVHTLQQQNLYLEYPDSYIDSNHYGPVFSLVIAPFAVLPNWLGAILWAMTNATVLYIAIRMLQFNEKNLLFIFLVGAIELMSSTHQVQFNPMVAGWLILSYVMVERNKTLWATFFIALGFLCKLYGIAGLTFFLFSRDKVKFILYFLMWLVVLFCLPMLISSPSFIVQSHFDWLHSLMAKDSINAHQSVLFGQQDISVIGILRRVLQKESITDIMILAPAAILYGLPLLRFSQYKFEGFRIRYLALALISIVIFSSSAESTTYIIAISGVLFWYVIQEQKSKWLVAMLVLVFFMSILSPTDLMPPPIQHFIRAYALKALPCFMVWLILLYEVGFKKYTTETLAK</sequence>
<evidence type="ECO:0000256" key="8">
    <source>
        <dbReference type="SAM" id="Phobius"/>
    </source>
</evidence>
<dbReference type="GO" id="GO:0016758">
    <property type="term" value="F:hexosyltransferase activity"/>
    <property type="evidence" value="ECO:0007669"/>
    <property type="project" value="InterPro"/>
</dbReference>
<evidence type="ECO:0000256" key="4">
    <source>
        <dbReference type="ARBA" id="ARBA00022692"/>
    </source>
</evidence>
<dbReference type="RefSeq" id="WP_076382875.1">
    <property type="nucleotide sequence ID" value="NZ_AP017422.1"/>
</dbReference>
<keyword evidence="10" id="KW-1185">Reference proteome</keyword>
<evidence type="ECO:0000256" key="2">
    <source>
        <dbReference type="ARBA" id="ARBA00022475"/>
    </source>
</evidence>
<feature type="transmembrane region" description="Helical" evidence="8">
    <location>
        <begin position="292"/>
        <end position="325"/>
    </location>
</feature>
<dbReference type="AlphaFoldDB" id="A0A173MBJ0"/>
<evidence type="ECO:0000256" key="7">
    <source>
        <dbReference type="ARBA" id="ARBA00024033"/>
    </source>
</evidence>
<feature type="transmembrane region" description="Helical" evidence="8">
    <location>
        <begin position="191"/>
        <end position="209"/>
    </location>
</feature>
<comment type="subcellular location">
    <subcellularLocation>
        <location evidence="1">Cell membrane</location>
        <topology evidence="1">Multi-pass membrane protein</topology>
    </subcellularLocation>
</comment>
<keyword evidence="5 8" id="KW-1133">Transmembrane helix</keyword>
<dbReference type="Pfam" id="PF09594">
    <property type="entry name" value="GT87"/>
    <property type="match status" value="1"/>
</dbReference>
<evidence type="ECO:0000256" key="5">
    <source>
        <dbReference type="ARBA" id="ARBA00022989"/>
    </source>
</evidence>
<dbReference type="EMBL" id="FTOR01000018">
    <property type="protein sequence ID" value="SIT34670.1"/>
    <property type="molecule type" value="Genomic_DNA"/>
</dbReference>
<proteinExistence type="inferred from homology"/>
<feature type="transmembrane region" description="Helical" evidence="8">
    <location>
        <begin position="76"/>
        <end position="106"/>
    </location>
</feature>
<evidence type="ECO:0000256" key="3">
    <source>
        <dbReference type="ARBA" id="ARBA00022679"/>
    </source>
</evidence>
<dbReference type="Proteomes" id="UP000186917">
    <property type="component" value="Unassembled WGS sequence"/>
</dbReference>
<accession>A0A173MBJ0</accession>
<feature type="transmembrane region" description="Helical" evidence="8">
    <location>
        <begin position="331"/>
        <end position="351"/>
    </location>
</feature>
<keyword evidence="4 8" id="KW-0812">Transmembrane</keyword>
<dbReference type="GO" id="GO:0005886">
    <property type="term" value="C:plasma membrane"/>
    <property type="evidence" value="ECO:0007669"/>
    <property type="project" value="UniProtKB-SubCell"/>
</dbReference>
<dbReference type="STRING" id="477680.SAMN05421788_11829"/>
<evidence type="ECO:0000256" key="1">
    <source>
        <dbReference type="ARBA" id="ARBA00004651"/>
    </source>
</evidence>
<name>A0A173MBJ0_9BACT</name>
<dbReference type="KEGG" id="fln:FLA_0851"/>
<evidence type="ECO:0008006" key="11">
    <source>
        <dbReference type="Google" id="ProtNLM"/>
    </source>
</evidence>
<feature type="transmembrane region" description="Helical" evidence="8">
    <location>
        <begin position="158"/>
        <end position="184"/>
    </location>
</feature>
<evidence type="ECO:0000313" key="10">
    <source>
        <dbReference type="Proteomes" id="UP000186917"/>
    </source>
</evidence>
<keyword evidence="2" id="KW-1003">Cell membrane</keyword>
<organism evidence="9 10">
    <name type="scientific">Filimonas lacunae</name>
    <dbReference type="NCBI Taxonomy" id="477680"/>
    <lineage>
        <taxon>Bacteria</taxon>
        <taxon>Pseudomonadati</taxon>
        <taxon>Bacteroidota</taxon>
        <taxon>Chitinophagia</taxon>
        <taxon>Chitinophagales</taxon>
        <taxon>Chitinophagaceae</taxon>
        <taxon>Filimonas</taxon>
    </lineage>
</organism>
<dbReference type="InterPro" id="IPR018584">
    <property type="entry name" value="GT87"/>
</dbReference>
<evidence type="ECO:0000256" key="6">
    <source>
        <dbReference type="ARBA" id="ARBA00023136"/>
    </source>
</evidence>
<reference evidence="10" key="1">
    <citation type="submission" date="2017-01" db="EMBL/GenBank/DDBJ databases">
        <authorList>
            <person name="Varghese N."/>
            <person name="Submissions S."/>
        </authorList>
    </citation>
    <scope>NUCLEOTIDE SEQUENCE [LARGE SCALE GENOMIC DNA]</scope>
    <source>
        <strain evidence="10">DSM 21054</strain>
    </source>
</reference>
<feature type="transmembrane region" description="Helical" evidence="8">
    <location>
        <begin position="16"/>
        <end position="33"/>
    </location>
</feature>
<protein>
    <recommendedName>
        <fullName evidence="11">DUF2029 domain-containing protein</fullName>
    </recommendedName>
</protein>
<dbReference type="OrthoDB" id="1070018at2"/>
<comment type="similarity">
    <text evidence="7">Belongs to the glycosyltransferase 87 family.</text>
</comment>
<keyword evidence="6 8" id="KW-0472">Membrane</keyword>
<feature type="transmembrane region" description="Helical" evidence="8">
    <location>
        <begin position="118"/>
        <end position="138"/>
    </location>
</feature>
<feature type="transmembrane region" description="Helical" evidence="8">
    <location>
        <begin position="263"/>
        <end position="280"/>
    </location>
</feature>
<gene>
    <name evidence="9" type="ORF">SAMN05421788_11829</name>
</gene>
<feature type="transmembrane region" description="Helical" evidence="8">
    <location>
        <begin position="363"/>
        <end position="383"/>
    </location>
</feature>